<dbReference type="InterPro" id="IPR036100">
    <property type="entry name" value="QueA_sf"/>
</dbReference>
<comment type="caution">
    <text evidence="14">The sequence shown here is derived from an EMBL/GenBank/DDBJ whole genome shotgun (WGS) entry which is preliminary data.</text>
</comment>
<keyword evidence="6 13" id="KW-0949">S-adenosyl-L-methionine</keyword>
<dbReference type="NCBIfam" id="TIGR00113">
    <property type="entry name" value="queA"/>
    <property type="match status" value="1"/>
</dbReference>
<dbReference type="NCBIfam" id="NF001140">
    <property type="entry name" value="PRK00147.1"/>
    <property type="match status" value="1"/>
</dbReference>
<evidence type="ECO:0000256" key="4">
    <source>
        <dbReference type="ARBA" id="ARBA00022490"/>
    </source>
</evidence>
<evidence type="ECO:0000256" key="5">
    <source>
        <dbReference type="ARBA" id="ARBA00022679"/>
    </source>
</evidence>
<dbReference type="GO" id="GO:0005737">
    <property type="term" value="C:cytoplasm"/>
    <property type="evidence" value="ECO:0007669"/>
    <property type="project" value="UniProtKB-SubCell"/>
</dbReference>
<dbReference type="Proteomes" id="UP000537131">
    <property type="component" value="Unassembled WGS sequence"/>
</dbReference>
<dbReference type="InterPro" id="IPR042118">
    <property type="entry name" value="QueA_dom1"/>
</dbReference>
<dbReference type="RefSeq" id="WP_169295817.1">
    <property type="nucleotide sequence ID" value="NZ_JABBNI010000001.1"/>
</dbReference>
<evidence type="ECO:0000256" key="11">
    <source>
        <dbReference type="ARBA" id="ARBA00069325"/>
    </source>
</evidence>
<dbReference type="EC" id="2.4.99.17" evidence="10 13"/>
<keyword evidence="7 13" id="KW-0671">Queuosine biosynthesis</keyword>
<dbReference type="EMBL" id="JABBNI010000001">
    <property type="protein sequence ID" value="NMM61205.1"/>
    <property type="molecule type" value="Genomic_DNA"/>
</dbReference>
<evidence type="ECO:0000256" key="8">
    <source>
        <dbReference type="ARBA" id="ARBA00052751"/>
    </source>
</evidence>
<keyword evidence="15" id="KW-1185">Reference proteome</keyword>
<dbReference type="Pfam" id="PF02547">
    <property type="entry name" value="Queuosine_synth"/>
    <property type="match status" value="1"/>
</dbReference>
<dbReference type="FunFam" id="2.40.10.240:FF:000002">
    <property type="entry name" value="S-adenosylmethionine:tRNA ribosyltransferase-isomerase"/>
    <property type="match status" value="1"/>
</dbReference>
<comment type="subcellular location">
    <subcellularLocation>
        <location evidence="1 13">Cytoplasm</location>
    </subcellularLocation>
</comment>
<name>A0A7Y0ED10_9CLOT</name>
<evidence type="ECO:0000256" key="9">
    <source>
        <dbReference type="ARBA" id="ARBA00061210"/>
    </source>
</evidence>
<protein>
    <recommendedName>
        <fullName evidence="11 13">S-adenosylmethionine:tRNA ribosyltransferase-isomerase</fullName>
        <ecNumber evidence="10 13">2.4.99.17</ecNumber>
    </recommendedName>
    <alternativeName>
        <fullName evidence="12 13">Queuosine biosynthesis protein QueA</fullName>
    </alternativeName>
</protein>
<evidence type="ECO:0000256" key="1">
    <source>
        <dbReference type="ARBA" id="ARBA00004496"/>
    </source>
</evidence>
<evidence type="ECO:0000256" key="13">
    <source>
        <dbReference type="HAMAP-Rule" id="MF_00113"/>
    </source>
</evidence>
<dbReference type="InterPro" id="IPR042119">
    <property type="entry name" value="QueA_dom2"/>
</dbReference>
<evidence type="ECO:0000256" key="3">
    <source>
        <dbReference type="ARBA" id="ARBA00011245"/>
    </source>
</evidence>
<dbReference type="GO" id="GO:0051075">
    <property type="term" value="F:S-adenosylmethionine:tRNA ribosyltransferase-isomerase activity"/>
    <property type="evidence" value="ECO:0007669"/>
    <property type="project" value="UniProtKB-EC"/>
</dbReference>
<dbReference type="Gene3D" id="2.40.10.240">
    <property type="entry name" value="QueA-like"/>
    <property type="match status" value="1"/>
</dbReference>
<dbReference type="AlphaFoldDB" id="A0A7Y0ED10"/>
<gene>
    <name evidence="13 14" type="primary">queA</name>
    <name evidence="14" type="ORF">HBE96_00510</name>
</gene>
<evidence type="ECO:0000313" key="14">
    <source>
        <dbReference type="EMBL" id="NMM61205.1"/>
    </source>
</evidence>
<dbReference type="PANTHER" id="PTHR30307">
    <property type="entry name" value="S-ADENOSYLMETHIONINE:TRNA RIBOSYLTRANSFERASE-ISOMERASE"/>
    <property type="match status" value="1"/>
</dbReference>
<evidence type="ECO:0000256" key="10">
    <source>
        <dbReference type="ARBA" id="ARBA00066503"/>
    </source>
</evidence>
<comment type="subunit">
    <text evidence="3 13">Monomer.</text>
</comment>
<dbReference type="InterPro" id="IPR003699">
    <property type="entry name" value="QueA"/>
</dbReference>
<sequence>MKVTDFDFYLPEELIAQSPLEKRDEARLMTLNKNNGEIEHKIFKDIIDYLEPGDCLVLNDTRVLPARLIGEKENTGGKIEFLLLKRIDKDKWETLVKPGKRAQVGKRFVFGDGELKAEVVSVEEDGNRIVEFEYDGIFEEVLDKLGQMPLPPYIKEKLEDKEMYQTVYSKEQGSAAAPTAGLHFTEELLKRIEEKGVNIAFLTLHVGLGTFRPVKVENIQEHNMHSEYYTMSKETADIINKTKKNGKSIIAVGTTSCRTLETIGNDQGEVREQSGWTDIFIYPGYKYKIVDKLITNFHLPESTLIMLVSALAGRENIMNAYNTAVKEKYRFFSFGDAMFIK</sequence>
<evidence type="ECO:0000256" key="7">
    <source>
        <dbReference type="ARBA" id="ARBA00022785"/>
    </source>
</evidence>
<evidence type="ECO:0000256" key="2">
    <source>
        <dbReference type="ARBA" id="ARBA00004691"/>
    </source>
</evidence>
<dbReference type="Gene3D" id="3.40.1780.10">
    <property type="entry name" value="QueA-like"/>
    <property type="match status" value="1"/>
</dbReference>
<dbReference type="SUPFAM" id="SSF111337">
    <property type="entry name" value="QueA-like"/>
    <property type="match status" value="1"/>
</dbReference>
<evidence type="ECO:0000256" key="12">
    <source>
        <dbReference type="ARBA" id="ARBA00076160"/>
    </source>
</evidence>
<accession>A0A7Y0ED10</accession>
<dbReference type="FunFam" id="3.40.1780.10:FF:000001">
    <property type="entry name" value="S-adenosylmethionine:tRNA ribosyltransferase-isomerase"/>
    <property type="match status" value="1"/>
</dbReference>
<comment type="function">
    <text evidence="13">Transfers and isomerizes the ribose moiety from AdoMet to the 7-aminomethyl group of 7-deazaguanine (preQ1-tRNA) to give epoxyqueuosine (oQ-tRNA).</text>
</comment>
<keyword evidence="5 13" id="KW-0808">Transferase</keyword>
<evidence type="ECO:0000313" key="15">
    <source>
        <dbReference type="Proteomes" id="UP000537131"/>
    </source>
</evidence>
<organism evidence="14 15">
    <name type="scientific">Clostridium muellerianum</name>
    <dbReference type="NCBI Taxonomy" id="2716538"/>
    <lineage>
        <taxon>Bacteria</taxon>
        <taxon>Bacillati</taxon>
        <taxon>Bacillota</taxon>
        <taxon>Clostridia</taxon>
        <taxon>Eubacteriales</taxon>
        <taxon>Clostridiaceae</taxon>
        <taxon>Clostridium</taxon>
    </lineage>
</organism>
<dbReference type="HAMAP" id="MF_00113">
    <property type="entry name" value="QueA"/>
    <property type="match status" value="1"/>
</dbReference>
<keyword evidence="4 13" id="KW-0963">Cytoplasm</keyword>
<keyword evidence="14" id="KW-0328">Glycosyltransferase</keyword>
<dbReference type="PANTHER" id="PTHR30307:SF0">
    <property type="entry name" value="S-ADENOSYLMETHIONINE:TRNA RIBOSYLTRANSFERASE-ISOMERASE"/>
    <property type="match status" value="1"/>
</dbReference>
<keyword evidence="14" id="KW-0413">Isomerase</keyword>
<comment type="similarity">
    <text evidence="9 13">Belongs to the QueA family.</text>
</comment>
<dbReference type="UniPathway" id="UPA00392"/>
<reference evidence="14 15" key="1">
    <citation type="submission" date="2020-06" db="EMBL/GenBank/DDBJ databases">
        <title>Complete Genome Sequence of Clostridium muelleri sp. nov. P21T, an Acid-Alcohol Producing Acetogen Isolated from Old Hay.</title>
        <authorList>
            <person name="Duncan K.E."/>
            <person name="Tanner R.S."/>
        </authorList>
    </citation>
    <scope>NUCLEOTIDE SEQUENCE [LARGE SCALE GENOMIC DNA]</scope>
    <source>
        <strain evidence="14 15">P21</strain>
    </source>
</reference>
<evidence type="ECO:0000256" key="6">
    <source>
        <dbReference type="ARBA" id="ARBA00022691"/>
    </source>
</evidence>
<comment type="pathway">
    <text evidence="2 13">tRNA modification; tRNA-queuosine biosynthesis.</text>
</comment>
<dbReference type="GO" id="GO:0008616">
    <property type="term" value="P:tRNA queuosine(34) biosynthetic process"/>
    <property type="evidence" value="ECO:0007669"/>
    <property type="project" value="UniProtKB-UniRule"/>
</dbReference>
<proteinExistence type="inferred from homology"/>
<comment type="catalytic activity">
    <reaction evidence="8 13">
        <text>7-aminomethyl-7-carbaguanosine(34) in tRNA + S-adenosyl-L-methionine = epoxyqueuosine(34) in tRNA + adenine + L-methionine + 2 H(+)</text>
        <dbReference type="Rhea" id="RHEA:32155"/>
        <dbReference type="Rhea" id="RHEA-COMP:10342"/>
        <dbReference type="Rhea" id="RHEA-COMP:18582"/>
        <dbReference type="ChEBI" id="CHEBI:15378"/>
        <dbReference type="ChEBI" id="CHEBI:16708"/>
        <dbReference type="ChEBI" id="CHEBI:57844"/>
        <dbReference type="ChEBI" id="CHEBI:59789"/>
        <dbReference type="ChEBI" id="CHEBI:82833"/>
        <dbReference type="ChEBI" id="CHEBI:194443"/>
        <dbReference type="EC" id="2.4.99.17"/>
    </reaction>
</comment>